<keyword evidence="2 4" id="KW-0863">Zinc-finger</keyword>
<proteinExistence type="predicted"/>
<comment type="caution">
    <text evidence="7">The sequence shown here is derived from an EMBL/GenBank/DDBJ whole genome shotgun (WGS) entry which is preliminary data.</text>
</comment>
<evidence type="ECO:0000256" key="5">
    <source>
        <dbReference type="SAM" id="Phobius"/>
    </source>
</evidence>
<gene>
    <name evidence="7" type="ORF">GDO81_024530</name>
</gene>
<evidence type="ECO:0000256" key="3">
    <source>
        <dbReference type="ARBA" id="ARBA00022833"/>
    </source>
</evidence>
<dbReference type="EMBL" id="WNYA01030348">
    <property type="protein sequence ID" value="KAG8537434.1"/>
    <property type="molecule type" value="Genomic_DNA"/>
</dbReference>
<keyword evidence="5" id="KW-1133">Transmembrane helix</keyword>
<dbReference type="AlphaFoldDB" id="A0AAV6YQC2"/>
<evidence type="ECO:0000313" key="8">
    <source>
        <dbReference type="Proteomes" id="UP000824782"/>
    </source>
</evidence>
<keyword evidence="3" id="KW-0862">Zinc</keyword>
<dbReference type="PANTHER" id="PTHR22791">
    <property type="entry name" value="RING-TYPE DOMAIN-CONTAINING PROTEIN"/>
    <property type="match status" value="1"/>
</dbReference>
<dbReference type="GO" id="GO:0016567">
    <property type="term" value="P:protein ubiquitination"/>
    <property type="evidence" value="ECO:0007669"/>
    <property type="project" value="TreeGrafter"/>
</dbReference>
<dbReference type="InterPro" id="IPR051435">
    <property type="entry name" value="RING_finger_E3_ubiq-ligases"/>
</dbReference>
<dbReference type="GO" id="GO:0008270">
    <property type="term" value="F:zinc ion binding"/>
    <property type="evidence" value="ECO:0007669"/>
    <property type="project" value="UniProtKB-KW"/>
</dbReference>
<dbReference type="InterPro" id="IPR013083">
    <property type="entry name" value="Znf_RING/FYVE/PHD"/>
</dbReference>
<dbReference type="Pfam" id="PF13445">
    <property type="entry name" value="zf-RING_UBOX"/>
    <property type="match status" value="1"/>
</dbReference>
<keyword evidence="8" id="KW-1185">Reference proteome</keyword>
<dbReference type="SMART" id="SM00184">
    <property type="entry name" value="RING"/>
    <property type="match status" value="1"/>
</dbReference>
<evidence type="ECO:0000313" key="7">
    <source>
        <dbReference type="EMBL" id="KAG8537434.1"/>
    </source>
</evidence>
<dbReference type="PROSITE" id="PS00518">
    <property type="entry name" value="ZF_RING_1"/>
    <property type="match status" value="1"/>
</dbReference>
<feature type="transmembrane region" description="Helical" evidence="5">
    <location>
        <begin position="169"/>
        <end position="191"/>
    </location>
</feature>
<evidence type="ECO:0000256" key="1">
    <source>
        <dbReference type="ARBA" id="ARBA00022723"/>
    </source>
</evidence>
<organism evidence="7 8">
    <name type="scientific">Engystomops pustulosus</name>
    <name type="common">Tungara frog</name>
    <name type="synonym">Physalaemus pustulosus</name>
    <dbReference type="NCBI Taxonomy" id="76066"/>
    <lineage>
        <taxon>Eukaryota</taxon>
        <taxon>Metazoa</taxon>
        <taxon>Chordata</taxon>
        <taxon>Craniata</taxon>
        <taxon>Vertebrata</taxon>
        <taxon>Euteleostomi</taxon>
        <taxon>Amphibia</taxon>
        <taxon>Batrachia</taxon>
        <taxon>Anura</taxon>
        <taxon>Neobatrachia</taxon>
        <taxon>Hyloidea</taxon>
        <taxon>Leptodactylidae</taxon>
        <taxon>Leiuperinae</taxon>
        <taxon>Engystomops</taxon>
    </lineage>
</organism>
<reference evidence="7" key="1">
    <citation type="thesis" date="2020" institute="ProQuest LLC" country="789 East Eisenhower Parkway, Ann Arbor, MI, USA">
        <title>Comparative Genomics and Chromosome Evolution.</title>
        <authorList>
            <person name="Mudd A.B."/>
        </authorList>
    </citation>
    <scope>NUCLEOTIDE SEQUENCE</scope>
    <source>
        <strain evidence="7">237g6f4</strain>
        <tissue evidence="7">Blood</tissue>
    </source>
</reference>
<dbReference type="PROSITE" id="PS50089">
    <property type="entry name" value="ZF_RING_2"/>
    <property type="match status" value="1"/>
</dbReference>
<evidence type="ECO:0000256" key="2">
    <source>
        <dbReference type="ARBA" id="ARBA00022771"/>
    </source>
</evidence>
<evidence type="ECO:0000256" key="4">
    <source>
        <dbReference type="PROSITE-ProRule" id="PRU00175"/>
    </source>
</evidence>
<dbReference type="Gene3D" id="3.30.40.10">
    <property type="entry name" value="Zinc/RING finger domain, C3HC4 (zinc finger)"/>
    <property type="match status" value="1"/>
</dbReference>
<keyword evidence="5" id="KW-0472">Membrane</keyword>
<dbReference type="SUPFAM" id="SSF57850">
    <property type="entry name" value="RING/U-box"/>
    <property type="match status" value="1"/>
</dbReference>
<accession>A0AAV6YQC2</accession>
<evidence type="ECO:0000259" key="6">
    <source>
        <dbReference type="PROSITE" id="PS50089"/>
    </source>
</evidence>
<dbReference type="InterPro" id="IPR027370">
    <property type="entry name" value="Znf-RING_euk"/>
</dbReference>
<dbReference type="InterPro" id="IPR017907">
    <property type="entry name" value="Znf_RING_CS"/>
</dbReference>
<dbReference type="PANTHER" id="PTHR22791:SF30">
    <property type="entry name" value="RING FINGER PROTEIN 223-LIKE"/>
    <property type="match status" value="1"/>
</dbReference>
<name>A0AAV6YQC2_ENGPU</name>
<dbReference type="InterPro" id="IPR001841">
    <property type="entry name" value="Znf_RING"/>
</dbReference>
<keyword evidence="5" id="KW-0812">Transmembrane</keyword>
<dbReference type="Proteomes" id="UP000824782">
    <property type="component" value="Unassembled WGS sequence"/>
</dbReference>
<protein>
    <recommendedName>
        <fullName evidence="6">RING-type domain-containing protein</fullName>
    </recommendedName>
</protein>
<feature type="domain" description="RING-type" evidence="6">
    <location>
        <begin position="12"/>
        <end position="59"/>
    </location>
</feature>
<dbReference type="GO" id="GO:0061630">
    <property type="term" value="F:ubiquitin protein ligase activity"/>
    <property type="evidence" value="ECO:0007669"/>
    <property type="project" value="TreeGrafter"/>
</dbReference>
<sequence>MDMEQEYSVPECPICFATYDNVFKTPLLLPCSHTFCMECLAKLCVFQKELETFCCPMCRAVVTIPPGGIPQLPPNMNIVSCFPPWMGELQKVWMEGSKLCWKKGYGHNYVTSTPNTLSHFPPGQEDNMVITVYLLSPTQPHISQGRDLVMVPRQPHYHRCNLMLRNYGCILWVFICCVILLFFMVFFPTYLRL</sequence>
<keyword evidence="1" id="KW-0479">Metal-binding</keyword>